<dbReference type="STRING" id="1364.LP2241_20521"/>
<accession>A0A0D6DWM3</accession>
<dbReference type="Gene3D" id="3.30.70.100">
    <property type="match status" value="1"/>
</dbReference>
<dbReference type="Proteomes" id="UP000033166">
    <property type="component" value="Chromosome I"/>
</dbReference>
<dbReference type="RefSeq" id="WP_047915341.1">
    <property type="nucleotide sequence ID" value="NZ_LN774769.1"/>
</dbReference>
<sequence>MTNDLKEPFLYCTAIVQSTKKIGYNDLIEKLSALQAVTSIEAGCILFKIVPLDRDEERFALWEIWENKEAFYAHHQKDYTKAFFSEQLDTIVLFESSEKVSL</sequence>
<gene>
    <name evidence="2" type="ORF">LACPI_0959</name>
</gene>
<dbReference type="InterPro" id="IPR007138">
    <property type="entry name" value="ABM_dom"/>
</dbReference>
<evidence type="ECO:0000313" key="2">
    <source>
        <dbReference type="EMBL" id="CEN28159.1"/>
    </source>
</evidence>
<organism evidence="2 3">
    <name type="scientific">Pseudolactococcus piscium MKFS47</name>
    <dbReference type="NCBI Taxonomy" id="297352"/>
    <lineage>
        <taxon>Bacteria</taxon>
        <taxon>Bacillati</taxon>
        <taxon>Bacillota</taxon>
        <taxon>Bacilli</taxon>
        <taxon>Lactobacillales</taxon>
        <taxon>Streptococcaceae</taxon>
        <taxon>Pseudolactococcus</taxon>
    </lineage>
</organism>
<dbReference type="AlphaFoldDB" id="A0A0D6DWM3"/>
<protein>
    <submittedName>
        <fullName evidence="2">Antibiotic biosynthesis monooxygenase family protein</fullName>
    </submittedName>
</protein>
<dbReference type="PROSITE" id="PS51725">
    <property type="entry name" value="ABM"/>
    <property type="match status" value="1"/>
</dbReference>
<dbReference type="InterPro" id="IPR011008">
    <property type="entry name" value="Dimeric_a/b-barrel"/>
</dbReference>
<name>A0A0D6DWM3_9LACT</name>
<dbReference type="SUPFAM" id="SSF54909">
    <property type="entry name" value="Dimeric alpha+beta barrel"/>
    <property type="match status" value="1"/>
</dbReference>
<evidence type="ECO:0000259" key="1">
    <source>
        <dbReference type="PROSITE" id="PS51725"/>
    </source>
</evidence>
<evidence type="ECO:0000313" key="3">
    <source>
        <dbReference type="Proteomes" id="UP000033166"/>
    </source>
</evidence>
<dbReference type="GO" id="GO:0004497">
    <property type="term" value="F:monooxygenase activity"/>
    <property type="evidence" value="ECO:0007669"/>
    <property type="project" value="UniProtKB-KW"/>
</dbReference>
<dbReference type="EMBL" id="LN774769">
    <property type="protein sequence ID" value="CEN28159.1"/>
    <property type="molecule type" value="Genomic_DNA"/>
</dbReference>
<proteinExistence type="predicted"/>
<keyword evidence="2" id="KW-0560">Oxidoreductase</keyword>
<reference evidence="3" key="1">
    <citation type="submission" date="2015-01" db="EMBL/GenBank/DDBJ databases">
        <authorList>
            <person name="Andreevskaya M."/>
        </authorList>
    </citation>
    <scope>NUCLEOTIDE SEQUENCE [LARGE SCALE GENOMIC DNA]</scope>
    <source>
        <strain evidence="3">MKFS47</strain>
    </source>
</reference>
<dbReference type="KEGG" id="lpk:LACPI_0959"/>
<feature type="domain" description="ABM" evidence="1">
    <location>
        <begin position="10"/>
        <end position="99"/>
    </location>
</feature>
<dbReference type="Pfam" id="PF03992">
    <property type="entry name" value="ABM"/>
    <property type="match status" value="1"/>
</dbReference>
<keyword evidence="2" id="KW-0503">Monooxygenase</keyword>
<dbReference type="HOGENOM" id="CLU_131496_12_0_9"/>